<evidence type="ECO:0000313" key="1">
    <source>
        <dbReference type="EMBL" id="NVO89723.1"/>
    </source>
</evidence>
<accession>A0A7Y7UKX3</accession>
<reference evidence="1 2" key="1">
    <citation type="submission" date="2020-06" db="EMBL/GenBank/DDBJ databases">
        <title>Lactobacillus rhamnosus QC,genome.</title>
        <authorList>
            <person name="Yi H."/>
            <person name="Jin M."/>
        </authorList>
    </citation>
    <scope>NUCLEOTIDE SEQUENCE [LARGE SCALE GENOMIC DNA]</scope>
    <source>
        <strain evidence="1 2">QC</strain>
    </source>
</reference>
<proteinExistence type="predicted"/>
<organism evidence="1 2">
    <name type="scientific">Lacticaseibacillus rhamnosus</name>
    <name type="common">Lactobacillus rhamnosus</name>
    <dbReference type="NCBI Taxonomy" id="47715"/>
    <lineage>
        <taxon>Bacteria</taxon>
        <taxon>Bacillati</taxon>
        <taxon>Bacillota</taxon>
        <taxon>Bacilli</taxon>
        <taxon>Lactobacillales</taxon>
        <taxon>Lactobacillaceae</taxon>
        <taxon>Lacticaseibacillus</taxon>
    </lineage>
</organism>
<dbReference type="Proteomes" id="UP000542889">
    <property type="component" value="Unassembled WGS sequence"/>
</dbReference>
<name>A0A7Y7UKX3_LACRH</name>
<dbReference type="RefSeq" id="WP_016373326.1">
    <property type="nucleotide sequence ID" value="NZ_JABXWP010000047.1"/>
</dbReference>
<evidence type="ECO:0000313" key="2">
    <source>
        <dbReference type="Proteomes" id="UP000542889"/>
    </source>
</evidence>
<protein>
    <submittedName>
        <fullName evidence="1">Uncharacterized protein</fullName>
    </submittedName>
</protein>
<sequence length="163" mass="18350">MDDDTEEFYLELIESIQKGTIDLADMPATKQTLINAFQPLLAEQLSETQEDMANALSDLKQKAVPEELLKPVRGAIAKLQNAKNDIANTTFDANEEIDTAKMKALKEIQDENKAYSQELDDKIAKANERHNYWEVVLSHLGLGISIAVPYGLVFGLLWHLFMK</sequence>
<dbReference type="AlphaFoldDB" id="A0A7Y7UKX3"/>
<gene>
    <name evidence="1" type="ORF">HWN39_14770</name>
</gene>
<comment type="caution">
    <text evidence="1">The sequence shown here is derived from an EMBL/GenBank/DDBJ whole genome shotgun (WGS) entry which is preliminary data.</text>
</comment>
<dbReference type="EMBL" id="JABXWP010000047">
    <property type="protein sequence ID" value="NVO89723.1"/>
    <property type="molecule type" value="Genomic_DNA"/>
</dbReference>